<dbReference type="GO" id="GO:0016787">
    <property type="term" value="F:hydrolase activity"/>
    <property type="evidence" value="ECO:0007669"/>
    <property type="project" value="UniProtKB-KW"/>
</dbReference>
<dbReference type="PATRIC" id="fig|172049.5.peg.1485"/>
<protein>
    <submittedName>
        <fullName evidence="2">Putative carboxylesterase, alpha/beta hydrolase superfamily</fullName>
    </submittedName>
</protein>
<feature type="domain" description="AB hydrolase-1" evidence="1">
    <location>
        <begin position="59"/>
        <end position="296"/>
    </location>
</feature>
<evidence type="ECO:0000313" key="2">
    <source>
        <dbReference type="EMBL" id="KUK17985.1"/>
    </source>
</evidence>
<dbReference type="AlphaFoldDB" id="A0A101EN31"/>
<sequence>MKRLYKFFIGVFLFLIILYLIPIPSTGHNVEDIALPESKFIKVCGLKVHYVEKPGEGNLLLLHGFGASTFSWRYLLEGNLSERVVAFDRPGFGLTERKNPKGLLCNPYSPEGAAELTLKLMDEFGMEKATLVGHSAGAGVALLVSIKAPERVEKLILVAPAWGSRNQSTFQKLIFSLPWTEKYFPLILRFSVGRLEGILENAWYNQSKLTEEVWEGYKRPLKAKDWDKGLFWVTKYGEYPNITEELKNLNIPTLIVHCRQDKIVPLESGKKLHQIIPNSQLAIMEECGHLPHEEKPSEFLQILSDFLDE</sequence>
<evidence type="ECO:0000259" key="1">
    <source>
        <dbReference type="Pfam" id="PF00561"/>
    </source>
</evidence>
<dbReference type="InterPro" id="IPR000073">
    <property type="entry name" value="AB_hydrolase_1"/>
</dbReference>
<evidence type="ECO:0000313" key="3">
    <source>
        <dbReference type="Proteomes" id="UP000053911"/>
    </source>
</evidence>
<comment type="caution">
    <text evidence="2">The sequence shown here is derived from an EMBL/GenBank/DDBJ whole genome shotgun (WGS) entry which is preliminary data.</text>
</comment>
<dbReference type="RefSeq" id="WP_283217435.1">
    <property type="nucleotide sequence ID" value="NZ_LGFD01000010.1"/>
</dbReference>
<dbReference type="EMBL" id="LGFD01000010">
    <property type="protein sequence ID" value="KUK17985.1"/>
    <property type="molecule type" value="Genomic_DNA"/>
</dbReference>
<keyword evidence="2" id="KW-0378">Hydrolase</keyword>
<dbReference type="Pfam" id="PF00561">
    <property type="entry name" value="Abhydrolase_1"/>
    <property type="match status" value="1"/>
</dbReference>
<gene>
    <name evidence="2" type="ORF">XD54_0712</name>
</gene>
<dbReference type="PRINTS" id="PR00111">
    <property type="entry name" value="ABHYDROLASE"/>
</dbReference>
<dbReference type="Gene3D" id="3.40.50.1820">
    <property type="entry name" value="alpha/beta hydrolase"/>
    <property type="match status" value="1"/>
</dbReference>
<proteinExistence type="predicted"/>
<dbReference type="PRINTS" id="PR00412">
    <property type="entry name" value="EPOXHYDRLASE"/>
</dbReference>
<dbReference type="SUPFAM" id="SSF53474">
    <property type="entry name" value="alpha/beta-Hydrolases"/>
    <property type="match status" value="1"/>
</dbReference>
<dbReference type="InterPro" id="IPR000639">
    <property type="entry name" value="Epox_hydrolase-like"/>
</dbReference>
<dbReference type="PANTHER" id="PTHR43689">
    <property type="entry name" value="HYDROLASE"/>
    <property type="match status" value="1"/>
</dbReference>
<dbReference type="PANTHER" id="PTHR43689:SF8">
    <property type="entry name" value="ALPHA_BETA-HYDROLASES SUPERFAMILY PROTEIN"/>
    <property type="match status" value="1"/>
</dbReference>
<organism evidence="2 3">
    <name type="scientific">Thermococcus sibiricus</name>
    <dbReference type="NCBI Taxonomy" id="172049"/>
    <lineage>
        <taxon>Archaea</taxon>
        <taxon>Methanobacteriati</taxon>
        <taxon>Methanobacteriota</taxon>
        <taxon>Thermococci</taxon>
        <taxon>Thermococcales</taxon>
        <taxon>Thermococcaceae</taxon>
        <taxon>Thermococcus</taxon>
    </lineage>
</organism>
<name>A0A101EN31_9EURY</name>
<dbReference type="InterPro" id="IPR029058">
    <property type="entry name" value="AB_hydrolase_fold"/>
</dbReference>
<accession>A0A101EN31</accession>
<dbReference type="Proteomes" id="UP000053911">
    <property type="component" value="Unassembled WGS sequence"/>
</dbReference>
<reference evidence="3" key="1">
    <citation type="journal article" date="2015" name="MBio">
        <title>Genome-Resolved Metagenomic Analysis Reveals Roles for Candidate Phyla and Other Microbial Community Members in Biogeochemical Transformations in Oil Reservoirs.</title>
        <authorList>
            <person name="Hu P."/>
            <person name="Tom L."/>
            <person name="Singh A."/>
            <person name="Thomas B.C."/>
            <person name="Baker B.J."/>
            <person name="Piceno Y.M."/>
            <person name="Andersen G.L."/>
            <person name="Banfield J.F."/>
        </authorList>
    </citation>
    <scope>NUCLEOTIDE SEQUENCE [LARGE SCALE GENOMIC DNA]</scope>
</reference>